<gene>
    <name evidence="19" type="ORF">JX265_000554</name>
</gene>
<proteinExistence type="inferred from homology"/>
<dbReference type="PANTHER" id="PTHR37928:SF2">
    <property type="entry name" value="GPI ANCHORED CFEM DOMAIN PROTEIN (AFU_ORTHOLOGUE AFUA_6G10580)"/>
    <property type="match status" value="1"/>
</dbReference>
<evidence type="ECO:0000256" key="11">
    <source>
        <dbReference type="ARBA" id="ARBA00023136"/>
    </source>
</evidence>
<keyword evidence="11" id="KW-0472">Membrane</keyword>
<dbReference type="SMART" id="SM00747">
    <property type="entry name" value="CFEM"/>
    <property type="match status" value="1"/>
</dbReference>
<keyword evidence="4" id="KW-1003">Cell membrane</keyword>
<evidence type="ECO:0000256" key="5">
    <source>
        <dbReference type="ARBA" id="ARBA00022525"/>
    </source>
</evidence>
<dbReference type="InterPro" id="IPR008427">
    <property type="entry name" value="Extracellular_membr_CFEM_dom"/>
</dbReference>
<dbReference type="Pfam" id="PF05730">
    <property type="entry name" value="CFEM"/>
    <property type="match status" value="1"/>
</dbReference>
<dbReference type="GO" id="GO:0005576">
    <property type="term" value="C:extracellular region"/>
    <property type="evidence" value="ECO:0007669"/>
    <property type="project" value="UniProtKB-SubCell"/>
</dbReference>
<evidence type="ECO:0000256" key="13">
    <source>
        <dbReference type="ARBA" id="ARBA00023180"/>
    </source>
</evidence>
<keyword evidence="5" id="KW-0964">Secreted</keyword>
<evidence type="ECO:0000313" key="20">
    <source>
        <dbReference type="Proteomes" id="UP000829685"/>
    </source>
</evidence>
<evidence type="ECO:0000256" key="8">
    <source>
        <dbReference type="ARBA" id="ARBA00022723"/>
    </source>
</evidence>
<evidence type="ECO:0000256" key="17">
    <source>
        <dbReference type="SAM" id="SignalP"/>
    </source>
</evidence>
<feature type="region of interest" description="Disordered" evidence="16">
    <location>
        <begin position="97"/>
        <end position="182"/>
    </location>
</feature>
<feature type="signal peptide" evidence="17">
    <location>
        <begin position="1"/>
        <end position="15"/>
    </location>
</feature>
<comment type="caution">
    <text evidence="19">The sequence shown here is derived from an EMBL/GenBank/DDBJ whole genome shotgun (WGS) entry which is preliminary data.</text>
</comment>
<comment type="similarity">
    <text evidence="3">Belongs to the RBT5 family.</text>
</comment>
<evidence type="ECO:0000256" key="15">
    <source>
        <dbReference type="PROSITE-ProRule" id="PRU01356"/>
    </source>
</evidence>
<accession>A0A9Q0ASC3</accession>
<dbReference type="OrthoDB" id="3559948at2759"/>
<evidence type="ECO:0000256" key="12">
    <source>
        <dbReference type="ARBA" id="ARBA00023157"/>
    </source>
</evidence>
<feature type="binding site" description="axial binding residue" evidence="15">
    <location>
        <position position="42"/>
    </location>
    <ligand>
        <name>heme</name>
        <dbReference type="ChEBI" id="CHEBI:30413"/>
    </ligand>
    <ligandPart>
        <name>Fe</name>
        <dbReference type="ChEBI" id="CHEBI:18248"/>
    </ligandPart>
</feature>
<evidence type="ECO:0000256" key="6">
    <source>
        <dbReference type="ARBA" id="ARBA00022617"/>
    </source>
</evidence>
<dbReference type="AlphaFoldDB" id="A0A9Q0ASC3"/>
<evidence type="ECO:0000256" key="14">
    <source>
        <dbReference type="ARBA" id="ARBA00023288"/>
    </source>
</evidence>
<feature type="domain" description="CFEM" evidence="18">
    <location>
        <begin position="1"/>
        <end position="107"/>
    </location>
</feature>
<evidence type="ECO:0000256" key="4">
    <source>
        <dbReference type="ARBA" id="ARBA00022475"/>
    </source>
</evidence>
<dbReference type="InterPro" id="IPR051735">
    <property type="entry name" value="CFEM_domain"/>
</dbReference>
<keyword evidence="10 15" id="KW-0408">Iron</keyword>
<dbReference type="Proteomes" id="UP000829685">
    <property type="component" value="Unassembled WGS sequence"/>
</dbReference>
<evidence type="ECO:0000256" key="1">
    <source>
        <dbReference type="ARBA" id="ARBA00004609"/>
    </source>
</evidence>
<keyword evidence="7" id="KW-0336">GPI-anchor</keyword>
<evidence type="ECO:0000256" key="10">
    <source>
        <dbReference type="ARBA" id="ARBA00023004"/>
    </source>
</evidence>
<evidence type="ECO:0000256" key="7">
    <source>
        <dbReference type="ARBA" id="ARBA00022622"/>
    </source>
</evidence>
<comment type="caution">
    <text evidence="15">Lacks conserved residue(s) required for the propagation of feature annotation.</text>
</comment>
<evidence type="ECO:0000256" key="16">
    <source>
        <dbReference type="SAM" id="MobiDB-lite"/>
    </source>
</evidence>
<dbReference type="GO" id="GO:0098552">
    <property type="term" value="C:side of membrane"/>
    <property type="evidence" value="ECO:0007669"/>
    <property type="project" value="UniProtKB-KW"/>
</dbReference>
<evidence type="ECO:0000256" key="9">
    <source>
        <dbReference type="ARBA" id="ARBA00022729"/>
    </source>
</evidence>
<keyword evidence="6 15" id="KW-0349">Heme</keyword>
<keyword evidence="12 15" id="KW-1015">Disulfide bond</keyword>
<dbReference type="EMBL" id="JAFIMR010000001">
    <property type="protein sequence ID" value="KAI1881728.1"/>
    <property type="molecule type" value="Genomic_DNA"/>
</dbReference>
<keyword evidence="9 17" id="KW-0732">Signal</keyword>
<comment type="subcellular location">
    <subcellularLocation>
        <location evidence="1">Cell membrane</location>
        <topology evidence="1">Lipid-anchor</topology>
        <topology evidence="1">GPI-anchor</topology>
    </subcellularLocation>
    <subcellularLocation>
        <location evidence="2">Secreted</location>
    </subcellularLocation>
</comment>
<organism evidence="19 20">
    <name type="scientific">Neoarthrinium moseri</name>
    <dbReference type="NCBI Taxonomy" id="1658444"/>
    <lineage>
        <taxon>Eukaryota</taxon>
        <taxon>Fungi</taxon>
        <taxon>Dikarya</taxon>
        <taxon>Ascomycota</taxon>
        <taxon>Pezizomycotina</taxon>
        <taxon>Sordariomycetes</taxon>
        <taxon>Xylariomycetidae</taxon>
        <taxon>Amphisphaeriales</taxon>
        <taxon>Apiosporaceae</taxon>
        <taxon>Neoarthrinium</taxon>
    </lineage>
</organism>
<keyword evidence="20" id="KW-1185">Reference proteome</keyword>
<dbReference type="PANTHER" id="PTHR37928">
    <property type="entry name" value="CFEM DOMAIN PROTEIN (AFU_ORTHOLOGUE AFUA_6G14090)"/>
    <property type="match status" value="1"/>
</dbReference>
<dbReference type="GO" id="GO:0046872">
    <property type="term" value="F:metal ion binding"/>
    <property type="evidence" value="ECO:0007669"/>
    <property type="project" value="UniProtKB-UniRule"/>
</dbReference>
<name>A0A9Q0ASC3_9PEZI</name>
<keyword evidence="14" id="KW-0449">Lipoprotein</keyword>
<dbReference type="GO" id="GO:0005886">
    <property type="term" value="C:plasma membrane"/>
    <property type="evidence" value="ECO:0007669"/>
    <property type="project" value="UniProtKB-SubCell"/>
</dbReference>
<keyword evidence="8 15" id="KW-0479">Metal-binding</keyword>
<protein>
    <recommendedName>
        <fullName evidence="18">CFEM domain-containing protein</fullName>
    </recommendedName>
</protein>
<evidence type="ECO:0000313" key="19">
    <source>
        <dbReference type="EMBL" id="KAI1881728.1"/>
    </source>
</evidence>
<sequence length="204" mass="19145">MKASLILAGASLVAAQYFPGEPDCAIPCLTSAITKAGCDLNDVQCQCGPKQTAIAGNAAACLIGGCSPADLAQAQSAGLAVCSSLSEGKLTIPATATTTGDAATTTDSDASTTITGAPGSSGASSGAASTTGTATETTEAASTTGTTSESAGKTITNPVVSSTAVPSAISGSSTSRTTNAAPTQGAAKVIGGVLAGVLGVAAVL</sequence>
<feature type="compositionally biased region" description="Polar residues" evidence="16">
    <location>
        <begin position="153"/>
        <end position="182"/>
    </location>
</feature>
<feature type="disulfide bond" evidence="15">
    <location>
        <begin position="38"/>
        <end position="45"/>
    </location>
</feature>
<keyword evidence="13" id="KW-0325">Glycoprotein</keyword>
<feature type="compositionally biased region" description="Low complexity" evidence="16">
    <location>
        <begin position="97"/>
        <end position="152"/>
    </location>
</feature>
<feature type="chain" id="PRO_5040263769" description="CFEM domain-containing protein" evidence="17">
    <location>
        <begin position="16"/>
        <end position="204"/>
    </location>
</feature>
<dbReference type="PROSITE" id="PS52012">
    <property type="entry name" value="CFEM"/>
    <property type="match status" value="1"/>
</dbReference>
<evidence type="ECO:0000256" key="2">
    <source>
        <dbReference type="ARBA" id="ARBA00004613"/>
    </source>
</evidence>
<reference evidence="19" key="1">
    <citation type="submission" date="2021-03" db="EMBL/GenBank/DDBJ databases">
        <title>Revisited historic fungal species revealed as producer of novel bioactive compounds through whole genome sequencing and comparative genomics.</title>
        <authorList>
            <person name="Vignolle G.A."/>
            <person name="Hochenegger N."/>
            <person name="Mach R.L."/>
            <person name="Mach-Aigner A.R."/>
            <person name="Javad Rahimi M."/>
            <person name="Salim K.A."/>
            <person name="Chan C.M."/>
            <person name="Lim L.B.L."/>
            <person name="Cai F."/>
            <person name="Druzhinina I.S."/>
            <person name="U'Ren J.M."/>
            <person name="Derntl C."/>
        </authorList>
    </citation>
    <scope>NUCLEOTIDE SEQUENCE</scope>
    <source>
        <strain evidence="19">TUCIM 5799</strain>
    </source>
</reference>
<evidence type="ECO:0000259" key="18">
    <source>
        <dbReference type="PROSITE" id="PS52012"/>
    </source>
</evidence>
<evidence type="ECO:0000256" key="3">
    <source>
        <dbReference type="ARBA" id="ARBA00010031"/>
    </source>
</evidence>